<organism evidence="1 2">
    <name type="scientific">Candidatus Entotheonella gemina</name>
    <dbReference type="NCBI Taxonomy" id="1429439"/>
    <lineage>
        <taxon>Bacteria</taxon>
        <taxon>Pseudomonadati</taxon>
        <taxon>Nitrospinota/Tectimicrobiota group</taxon>
        <taxon>Candidatus Tectimicrobiota</taxon>
        <taxon>Candidatus Entotheonellia</taxon>
        <taxon>Candidatus Entotheonellales</taxon>
        <taxon>Candidatus Entotheonellaceae</taxon>
        <taxon>Candidatus Entotheonella</taxon>
    </lineage>
</organism>
<dbReference type="InterPro" id="IPR023606">
    <property type="entry name" value="CoA-Trfase_III_dom_1_sf"/>
</dbReference>
<dbReference type="Gene3D" id="3.30.1540.10">
    <property type="entry name" value="formyl-coa transferase, domain 3"/>
    <property type="match status" value="1"/>
</dbReference>
<protein>
    <recommendedName>
        <fullName evidence="3">CoA transferase</fullName>
    </recommendedName>
</protein>
<proteinExistence type="predicted"/>
<dbReference type="Pfam" id="PF02515">
    <property type="entry name" value="CoA_transf_3"/>
    <property type="match status" value="1"/>
</dbReference>
<dbReference type="EMBL" id="AZHX01001527">
    <property type="protein sequence ID" value="ETX02455.1"/>
    <property type="molecule type" value="Genomic_DNA"/>
</dbReference>
<dbReference type="GO" id="GO:0003824">
    <property type="term" value="F:catalytic activity"/>
    <property type="evidence" value="ECO:0007669"/>
    <property type="project" value="InterPro"/>
</dbReference>
<dbReference type="Gene3D" id="3.40.50.10540">
    <property type="entry name" value="Crotonobetainyl-coa:carnitine coa-transferase, domain 1"/>
    <property type="match status" value="1"/>
</dbReference>
<reference evidence="1 2" key="1">
    <citation type="journal article" date="2014" name="Nature">
        <title>An environmental bacterial taxon with a large and distinct metabolic repertoire.</title>
        <authorList>
            <person name="Wilson M.C."/>
            <person name="Mori T."/>
            <person name="Ruckert C."/>
            <person name="Uria A.R."/>
            <person name="Helf M.J."/>
            <person name="Takada K."/>
            <person name="Gernert C."/>
            <person name="Steffens U.A."/>
            <person name="Heycke N."/>
            <person name="Schmitt S."/>
            <person name="Rinke C."/>
            <person name="Helfrich E.J."/>
            <person name="Brachmann A.O."/>
            <person name="Gurgui C."/>
            <person name="Wakimoto T."/>
            <person name="Kracht M."/>
            <person name="Crusemann M."/>
            <person name="Hentschel U."/>
            <person name="Abe I."/>
            <person name="Matsunaga S."/>
            <person name="Kalinowski J."/>
            <person name="Takeyama H."/>
            <person name="Piel J."/>
        </authorList>
    </citation>
    <scope>NUCLEOTIDE SEQUENCE [LARGE SCALE GENOMIC DNA]</scope>
    <source>
        <strain evidence="2">TSY2</strain>
    </source>
</reference>
<dbReference type="InterPro" id="IPR044855">
    <property type="entry name" value="CoA-Trfase_III_dom3_sf"/>
</dbReference>
<dbReference type="HOGENOM" id="CLU_1664358_0_0_7"/>
<dbReference type="AlphaFoldDB" id="W4LX06"/>
<evidence type="ECO:0008006" key="3">
    <source>
        <dbReference type="Google" id="ProtNLM"/>
    </source>
</evidence>
<sequence length="158" mass="18224">AIPQLTWSTFVPWMDEHGMAGELTGPEWEERLQTLVSDWEQEHIDYSEDVIANFLARFTKRELYEEGQRRYQFVYPVYNAQDSLEDTQLVSRNYFEQMAHPELGTALTYPGAPWKLSHTPWQLRRRAPLLGEHTSEVLGGELGLDASTLAALREEGVI</sequence>
<dbReference type="InterPro" id="IPR003673">
    <property type="entry name" value="CoA-Trfase_fam_III"/>
</dbReference>
<comment type="caution">
    <text evidence="1">The sequence shown here is derived from an EMBL/GenBank/DDBJ whole genome shotgun (WGS) entry which is preliminary data.</text>
</comment>
<name>W4LX06_9BACT</name>
<keyword evidence="2" id="KW-1185">Reference proteome</keyword>
<dbReference type="Proteomes" id="UP000019140">
    <property type="component" value="Unassembled WGS sequence"/>
</dbReference>
<feature type="non-terminal residue" evidence="1">
    <location>
        <position position="1"/>
    </location>
</feature>
<dbReference type="SUPFAM" id="SSF89796">
    <property type="entry name" value="CoA-transferase family III (CaiB/BaiF)"/>
    <property type="match status" value="1"/>
</dbReference>
<evidence type="ECO:0000313" key="1">
    <source>
        <dbReference type="EMBL" id="ETX02455.1"/>
    </source>
</evidence>
<gene>
    <name evidence="1" type="ORF">ETSY2_35530</name>
</gene>
<evidence type="ECO:0000313" key="2">
    <source>
        <dbReference type="Proteomes" id="UP000019140"/>
    </source>
</evidence>
<accession>W4LX06</accession>